<keyword evidence="2" id="KW-1185">Reference proteome</keyword>
<sequence length="73" mass="7950">MERAAQLLRMTGTSLLAGPNEGLPVSFILTNLFVELARGNTSGVVKFLRTTHGHVAWKNRLFSADSSASDRYA</sequence>
<organism evidence="1 2">
    <name type="scientific">Cichlidogyrus casuarinus</name>
    <dbReference type="NCBI Taxonomy" id="1844966"/>
    <lineage>
        <taxon>Eukaryota</taxon>
        <taxon>Metazoa</taxon>
        <taxon>Spiralia</taxon>
        <taxon>Lophotrochozoa</taxon>
        <taxon>Platyhelminthes</taxon>
        <taxon>Monogenea</taxon>
        <taxon>Monopisthocotylea</taxon>
        <taxon>Dactylogyridea</taxon>
        <taxon>Ancyrocephalidae</taxon>
        <taxon>Cichlidogyrus</taxon>
    </lineage>
</organism>
<comment type="caution">
    <text evidence="1">The sequence shown here is derived from an EMBL/GenBank/DDBJ whole genome shotgun (WGS) entry which is preliminary data.</text>
</comment>
<evidence type="ECO:0000313" key="2">
    <source>
        <dbReference type="Proteomes" id="UP001626550"/>
    </source>
</evidence>
<proteinExistence type="predicted"/>
<dbReference type="AlphaFoldDB" id="A0ABD2PLJ0"/>
<gene>
    <name evidence="1" type="ORF">Ciccas_013077</name>
</gene>
<reference evidence="1 2" key="1">
    <citation type="submission" date="2024-11" db="EMBL/GenBank/DDBJ databases">
        <title>Adaptive evolution of stress response genes in parasites aligns with host niche diversity.</title>
        <authorList>
            <person name="Hahn C."/>
            <person name="Resl P."/>
        </authorList>
    </citation>
    <scope>NUCLEOTIDE SEQUENCE [LARGE SCALE GENOMIC DNA]</scope>
    <source>
        <strain evidence="1">EGGRZ-B1_66</strain>
        <tissue evidence="1">Body</tissue>
    </source>
</reference>
<evidence type="ECO:0000313" key="1">
    <source>
        <dbReference type="EMBL" id="KAL3308393.1"/>
    </source>
</evidence>
<protein>
    <submittedName>
        <fullName evidence="1">Uncharacterized protein</fullName>
    </submittedName>
</protein>
<dbReference type="EMBL" id="JBJKFK010005310">
    <property type="protein sequence ID" value="KAL3308393.1"/>
    <property type="molecule type" value="Genomic_DNA"/>
</dbReference>
<name>A0ABD2PLJ0_9PLAT</name>
<accession>A0ABD2PLJ0</accession>
<dbReference type="Proteomes" id="UP001626550">
    <property type="component" value="Unassembled WGS sequence"/>
</dbReference>